<evidence type="ECO:0000256" key="7">
    <source>
        <dbReference type="ARBA" id="ARBA00023049"/>
    </source>
</evidence>
<comment type="similarity">
    <text evidence="9 10">Belongs to the peptidase M15D family.</text>
</comment>
<feature type="binding site" evidence="9">
    <location>
        <position position="208"/>
    </location>
    <ligand>
        <name>Zn(2+)</name>
        <dbReference type="ChEBI" id="CHEBI:29105"/>
        <note>catalytic</note>
    </ligand>
</feature>
<comment type="caution">
    <text evidence="11">The sequence shown here is derived from an EMBL/GenBank/DDBJ whole genome shotgun (WGS) entry which is preliminary data.</text>
</comment>
<dbReference type="Gene3D" id="3.30.1380.10">
    <property type="match status" value="1"/>
</dbReference>
<keyword evidence="3 9" id="KW-0479">Metal-binding</keyword>
<reference evidence="11 12" key="1">
    <citation type="submission" date="2019-08" db="EMBL/GenBank/DDBJ databases">
        <title>Genome sequence of Gelidibacter salicanalis IC162T.</title>
        <authorList>
            <person name="Bowman J.P."/>
        </authorList>
    </citation>
    <scope>NUCLEOTIDE SEQUENCE [LARGE SCALE GENOMIC DNA]</scope>
    <source>
        <strain evidence="11 12">IC162</strain>
    </source>
</reference>
<accession>A0A5C7ALG5</accession>
<dbReference type="EMBL" id="VORX01000002">
    <property type="protein sequence ID" value="TXE09550.1"/>
    <property type="molecule type" value="Genomic_DNA"/>
</dbReference>
<dbReference type="EC" id="3.4.13.22" evidence="9 10"/>
<dbReference type="AlphaFoldDB" id="A0A5C7ALG5"/>
<dbReference type="HAMAP" id="MF_01924">
    <property type="entry name" value="A_A_dipeptidase"/>
    <property type="match status" value="1"/>
</dbReference>
<feature type="active site" description="Proton donor/acceptor" evidence="9">
    <location>
        <position position="205"/>
    </location>
</feature>
<dbReference type="Pfam" id="PF01427">
    <property type="entry name" value="Peptidase_M15"/>
    <property type="match status" value="1"/>
</dbReference>
<name>A0A5C7ALG5_9FLAO</name>
<evidence type="ECO:0000256" key="3">
    <source>
        <dbReference type="ARBA" id="ARBA00022723"/>
    </source>
</evidence>
<keyword evidence="4 9" id="KW-0378">Hydrolase</keyword>
<dbReference type="PANTHER" id="PTHR43126:SF1">
    <property type="entry name" value="D-ALANYL-D-ALANINE DIPEPTIDASE"/>
    <property type="match status" value="1"/>
</dbReference>
<dbReference type="CDD" id="cd14817">
    <property type="entry name" value="D-Ala-D-Ala_dipeptidase_VanX"/>
    <property type="match status" value="1"/>
</dbReference>
<dbReference type="GO" id="GO:0008270">
    <property type="term" value="F:zinc ion binding"/>
    <property type="evidence" value="ECO:0007669"/>
    <property type="project" value="UniProtKB-UniRule"/>
</dbReference>
<dbReference type="PANTHER" id="PTHR43126">
    <property type="entry name" value="D-ALANYL-D-ALANINE DIPEPTIDASE"/>
    <property type="match status" value="1"/>
</dbReference>
<evidence type="ECO:0000256" key="6">
    <source>
        <dbReference type="ARBA" id="ARBA00022997"/>
    </source>
</evidence>
<dbReference type="SUPFAM" id="SSF55166">
    <property type="entry name" value="Hedgehog/DD-peptidase"/>
    <property type="match status" value="1"/>
</dbReference>
<feature type="binding site" evidence="9">
    <location>
        <position position="147"/>
    </location>
    <ligand>
        <name>Zn(2+)</name>
        <dbReference type="ChEBI" id="CHEBI:29105"/>
        <note>catalytic</note>
    </ligand>
</feature>
<evidence type="ECO:0000313" key="12">
    <source>
        <dbReference type="Proteomes" id="UP000321734"/>
    </source>
</evidence>
<organism evidence="11 12">
    <name type="scientific">Gelidibacter salicanalis</name>
    <dbReference type="NCBI Taxonomy" id="291193"/>
    <lineage>
        <taxon>Bacteria</taxon>
        <taxon>Pseudomonadati</taxon>
        <taxon>Bacteroidota</taxon>
        <taxon>Flavobacteriia</taxon>
        <taxon>Flavobacteriales</taxon>
        <taxon>Flavobacteriaceae</taxon>
        <taxon>Gelidibacter</taxon>
    </lineage>
</organism>
<sequence>MKNKVMLLVLIILGFAFAKLPTSPLPDGFVYVQEVIPDLDVELRYLTDHNFVGKPIEGYRANTLILTKDAAEALGKVQEALRDQNFCLKVYDGYRPQRAVNHFVTWAKDLGDTLNKHAFYPEVEKQFLFSEGYIASKSGHSRGSTIDLTVTDGNTGEPLDMGGAYDFFGEQSWLSYGHLTEAQQNNRQILQSVMQAHNFRNYPKEWWHFTLRWEPFPNTYFDFLVE</sequence>
<dbReference type="GO" id="GO:0006508">
    <property type="term" value="P:proteolysis"/>
    <property type="evidence" value="ECO:0007669"/>
    <property type="project" value="UniProtKB-KW"/>
</dbReference>
<evidence type="ECO:0000256" key="1">
    <source>
        <dbReference type="ARBA" id="ARBA00001362"/>
    </source>
</evidence>
<feature type="site" description="Transition state stabilizer" evidence="9">
    <location>
        <position position="95"/>
    </location>
</feature>
<evidence type="ECO:0000256" key="4">
    <source>
        <dbReference type="ARBA" id="ARBA00022801"/>
    </source>
</evidence>
<keyword evidence="8 10" id="KW-0961">Cell wall biogenesis/degradation</keyword>
<dbReference type="OrthoDB" id="9801430at2"/>
<keyword evidence="5 9" id="KW-0862">Zinc</keyword>
<dbReference type="GO" id="GO:0008237">
    <property type="term" value="F:metallopeptidase activity"/>
    <property type="evidence" value="ECO:0007669"/>
    <property type="project" value="UniProtKB-KW"/>
</dbReference>
<keyword evidence="12" id="KW-1185">Reference proteome</keyword>
<dbReference type="GO" id="GO:0071555">
    <property type="term" value="P:cell wall organization"/>
    <property type="evidence" value="ECO:0007669"/>
    <property type="project" value="UniProtKB-KW"/>
</dbReference>
<gene>
    <name evidence="11" type="ORF">ES711_05810</name>
</gene>
<evidence type="ECO:0000256" key="2">
    <source>
        <dbReference type="ARBA" id="ARBA00022670"/>
    </source>
</evidence>
<comment type="cofactor">
    <cofactor evidence="9">
        <name>Zn(2+)</name>
        <dbReference type="ChEBI" id="CHEBI:29105"/>
    </cofactor>
    <text evidence="9">Binds 1 zinc ion per subunit.</text>
</comment>
<dbReference type="GO" id="GO:0160237">
    <property type="term" value="F:D-Ala-D-Ala dipeptidase activity"/>
    <property type="evidence" value="ECO:0007669"/>
    <property type="project" value="UniProtKB-EC"/>
</dbReference>
<evidence type="ECO:0000313" key="11">
    <source>
        <dbReference type="EMBL" id="TXE09550.1"/>
    </source>
</evidence>
<evidence type="ECO:0000256" key="9">
    <source>
        <dbReference type="HAMAP-Rule" id="MF_01924"/>
    </source>
</evidence>
<dbReference type="PIRSF" id="PIRSF026671">
    <property type="entry name" value="AA_dipeptidase"/>
    <property type="match status" value="1"/>
</dbReference>
<dbReference type="InterPro" id="IPR009045">
    <property type="entry name" value="Zn_M74/Hedgehog-like"/>
</dbReference>
<evidence type="ECO:0000256" key="8">
    <source>
        <dbReference type="ARBA" id="ARBA00023316"/>
    </source>
</evidence>
<feature type="binding site" evidence="9">
    <location>
        <position position="140"/>
    </location>
    <ligand>
        <name>Zn(2+)</name>
        <dbReference type="ChEBI" id="CHEBI:29105"/>
        <note>catalytic</note>
    </ligand>
</feature>
<evidence type="ECO:0000256" key="10">
    <source>
        <dbReference type="PIRNR" id="PIRNR026671"/>
    </source>
</evidence>
<keyword evidence="7 9" id="KW-0482">Metalloprotease</keyword>
<keyword evidence="2 9" id="KW-0645">Protease</keyword>
<proteinExistence type="inferred from homology"/>
<keyword evidence="6 9" id="KW-0224">Dipeptidase</keyword>
<protein>
    <recommendedName>
        <fullName evidence="9 10">D-alanyl-D-alanine dipeptidase</fullName>
        <shortName evidence="9 10">D-Ala-D-Ala dipeptidase</shortName>
        <ecNumber evidence="9 10">3.4.13.22</ecNumber>
    </recommendedName>
</protein>
<comment type="function">
    <text evidence="9 10">Catalyzes hydrolysis of the D-alanyl-D-alanine dipeptide.</text>
</comment>
<evidence type="ECO:0000256" key="5">
    <source>
        <dbReference type="ARBA" id="ARBA00022833"/>
    </source>
</evidence>
<dbReference type="Proteomes" id="UP000321734">
    <property type="component" value="Unassembled WGS sequence"/>
</dbReference>
<comment type="catalytic activity">
    <reaction evidence="1 9 10">
        <text>D-alanyl-D-alanine + H2O = 2 D-alanine</text>
        <dbReference type="Rhea" id="RHEA:20661"/>
        <dbReference type="ChEBI" id="CHEBI:15377"/>
        <dbReference type="ChEBI" id="CHEBI:57416"/>
        <dbReference type="ChEBI" id="CHEBI:57822"/>
        <dbReference type="EC" id="3.4.13.22"/>
    </reaction>
</comment>
<dbReference type="InterPro" id="IPR000755">
    <property type="entry name" value="A_A_dipeptidase"/>
</dbReference>